<proteinExistence type="predicted"/>
<name>A0A9P5NJI7_GYMJU</name>
<sequence>MTGQTAAIIQAVLTHWTAYLTAYEHLLKCKHTLNAIISKEFAKPEEKQEIIIGDKRVKEKANEMIWIIRDPLF</sequence>
<dbReference type="Proteomes" id="UP000724874">
    <property type="component" value="Unassembled WGS sequence"/>
</dbReference>
<evidence type="ECO:0000313" key="2">
    <source>
        <dbReference type="Proteomes" id="UP000724874"/>
    </source>
</evidence>
<evidence type="ECO:0000313" key="1">
    <source>
        <dbReference type="EMBL" id="KAF8890536.1"/>
    </source>
</evidence>
<keyword evidence="2" id="KW-1185">Reference proteome</keyword>
<dbReference type="AlphaFoldDB" id="A0A9P5NJI7"/>
<accession>A0A9P5NJI7</accession>
<reference evidence="1" key="1">
    <citation type="submission" date="2020-11" db="EMBL/GenBank/DDBJ databases">
        <authorList>
            <consortium name="DOE Joint Genome Institute"/>
            <person name="Ahrendt S."/>
            <person name="Riley R."/>
            <person name="Andreopoulos W."/>
            <person name="LaButti K."/>
            <person name="Pangilinan J."/>
            <person name="Ruiz-duenas F.J."/>
            <person name="Barrasa J.M."/>
            <person name="Sanchez-Garcia M."/>
            <person name="Camarero S."/>
            <person name="Miyauchi S."/>
            <person name="Serrano A."/>
            <person name="Linde D."/>
            <person name="Babiker R."/>
            <person name="Drula E."/>
            <person name="Ayuso-Fernandez I."/>
            <person name="Pacheco R."/>
            <person name="Padilla G."/>
            <person name="Ferreira P."/>
            <person name="Barriuso J."/>
            <person name="Kellner H."/>
            <person name="Castanera R."/>
            <person name="Alfaro M."/>
            <person name="Ramirez L."/>
            <person name="Pisabarro A.G."/>
            <person name="Kuo A."/>
            <person name="Tritt A."/>
            <person name="Lipzen A."/>
            <person name="He G."/>
            <person name="Yan M."/>
            <person name="Ng V."/>
            <person name="Cullen D."/>
            <person name="Martin F."/>
            <person name="Rosso M.-N."/>
            <person name="Henrissat B."/>
            <person name="Hibbett D."/>
            <person name="Martinez A.T."/>
            <person name="Grigoriev I.V."/>
        </authorList>
    </citation>
    <scope>NUCLEOTIDE SEQUENCE</scope>
    <source>
        <strain evidence="1">AH 44721</strain>
    </source>
</reference>
<gene>
    <name evidence="1" type="ORF">CPB84DRAFT_1683510</name>
</gene>
<comment type="caution">
    <text evidence="1">The sequence shown here is derived from an EMBL/GenBank/DDBJ whole genome shotgun (WGS) entry which is preliminary data.</text>
</comment>
<organism evidence="1 2">
    <name type="scientific">Gymnopilus junonius</name>
    <name type="common">Spectacular rustgill mushroom</name>
    <name type="synonym">Gymnopilus spectabilis subsp. junonius</name>
    <dbReference type="NCBI Taxonomy" id="109634"/>
    <lineage>
        <taxon>Eukaryota</taxon>
        <taxon>Fungi</taxon>
        <taxon>Dikarya</taxon>
        <taxon>Basidiomycota</taxon>
        <taxon>Agaricomycotina</taxon>
        <taxon>Agaricomycetes</taxon>
        <taxon>Agaricomycetidae</taxon>
        <taxon>Agaricales</taxon>
        <taxon>Agaricineae</taxon>
        <taxon>Hymenogastraceae</taxon>
        <taxon>Gymnopilus</taxon>
    </lineage>
</organism>
<dbReference type="EMBL" id="JADNYJ010000075">
    <property type="protein sequence ID" value="KAF8890536.1"/>
    <property type="molecule type" value="Genomic_DNA"/>
</dbReference>
<protein>
    <submittedName>
        <fullName evidence="1">Uncharacterized protein</fullName>
    </submittedName>
</protein>